<feature type="signal peptide" evidence="1">
    <location>
        <begin position="1"/>
        <end position="20"/>
    </location>
</feature>
<sequence length="387" mass="45004">MHLKALTIIFLALSLLTCSGNQPFVDDAPHQSFSNYEIPLGSKDKVANITSLVKNVTTVKLSDEVNLKIGSVSFFFVLDSMDMIIGDKNTGWILRIDQHGKAKWGIQADKKGDYRYYTSIHECAFDPFNQQLVVYDFTHRFYYDLSGNFIKVERNAKFTSRQMYFYSNSDIVYSAQGLKNFDYFDTPKQLIWEQDNELKSGYIEETFYAPSSVMVGGFEEFSKLNGMLTYHPTFRDTFYSVDLPNVYPDFTLRLKGMETTDDVMKMEGVIQKLRYVYDRDIPLLQCFAVDSNKVLQTYIIPPTFFFNVFDRNTEKILVNHQFLKFKEHIIQAPLLYHDGYFLTTLTQDQVDHCNQLDKNAASVSKAWRDDFLKMRGEESKVLYLIEV</sequence>
<organism evidence="2 3">
    <name type="scientific">Neolewinella lacunae</name>
    <dbReference type="NCBI Taxonomy" id="1517758"/>
    <lineage>
        <taxon>Bacteria</taxon>
        <taxon>Pseudomonadati</taxon>
        <taxon>Bacteroidota</taxon>
        <taxon>Saprospiria</taxon>
        <taxon>Saprospirales</taxon>
        <taxon>Lewinellaceae</taxon>
        <taxon>Neolewinella</taxon>
    </lineage>
</organism>
<evidence type="ECO:0008006" key="4">
    <source>
        <dbReference type="Google" id="ProtNLM"/>
    </source>
</evidence>
<comment type="caution">
    <text evidence="2">The sequence shown here is derived from an EMBL/GenBank/DDBJ whole genome shotgun (WGS) entry which is preliminary data.</text>
</comment>
<dbReference type="EMBL" id="JACSIT010000142">
    <property type="protein sequence ID" value="MBC6995974.1"/>
    <property type="molecule type" value="Genomic_DNA"/>
</dbReference>
<dbReference type="Proteomes" id="UP000650081">
    <property type="component" value="Unassembled WGS sequence"/>
</dbReference>
<evidence type="ECO:0000313" key="2">
    <source>
        <dbReference type="EMBL" id="MBC6995974.1"/>
    </source>
</evidence>
<dbReference type="RefSeq" id="WP_187468000.1">
    <property type="nucleotide sequence ID" value="NZ_JACSIT010000142.1"/>
</dbReference>
<accession>A0A923PR61</accession>
<feature type="chain" id="PRO_5037047546" description="6-bladed beta-propeller" evidence="1">
    <location>
        <begin position="21"/>
        <end position="387"/>
    </location>
</feature>
<reference evidence="2" key="1">
    <citation type="submission" date="2020-08" db="EMBL/GenBank/DDBJ databases">
        <title>Lewinella bacteria from marine environments.</title>
        <authorList>
            <person name="Zhong Y."/>
        </authorList>
    </citation>
    <scope>NUCLEOTIDE SEQUENCE</scope>
    <source>
        <strain evidence="2">KCTC 42187</strain>
    </source>
</reference>
<gene>
    <name evidence="2" type="ORF">H9S92_17530</name>
</gene>
<dbReference type="AlphaFoldDB" id="A0A923PR61"/>
<proteinExistence type="predicted"/>
<keyword evidence="1" id="KW-0732">Signal</keyword>
<protein>
    <recommendedName>
        <fullName evidence="4">6-bladed beta-propeller</fullName>
    </recommendedName>
</protein>
<keyword evidence="3" id="KW-1185">Reference proteome</keyword>
<name>A0A923PR61_9BACT</name>
<evidence type="ECO:0000256" key="1">
    <source>
        <dbReference type="SAM" id="SignalP"/>
    </source>
</evidence>
<evidence type="ECO:0000313" key="3">
    <source>
        <dbReference type="Proteomes" id="UP000650081"/>
    </source>
</evidence>